<dbReference type="EMBL" id="KZ826322">
    <property type="protein sequence ID" value="PYI10418.1"/>
    <property type="molecule type" value="Genomic_DNA"/>
</dbReference>
<feature type="transmembrane region" description="Helical" evidence="1">
    <location>
        <begin position="124"/>
        <end position="142"/>
    </location>
</feature>
<dbReference type="Proteomes" id="UP000248423">
    <property type="component" value="Unassembled WGS sequence"/>
</dbReference>
<evidence type="ECO:0000313" key="3">
    <source>
        <dbReference type="Proteomes" id="UP000248423"/>
    </source>
</evidence>
<sequence>MTLQQKQQQREQTIKSMFATRRGLADRFRVGKSVRVSILQVVKVLHSSLSTPLQLRLIAPRSNLEIIPAFPPFPPIPFNMHALHPIRLQVEAAHRRKQAVEQRSHNNPMQGQTPRVLSIRVRSVLTMPSALFLSFILTRIVIQMTCLRRTGTLNG</sequence>
<evidence type="ECO:0000256" key="1">
    <source>
        <dbReference type="SAM" id="Phobius"/>
    </source>
</evidence>
<name>A0A319ETA9_ASPSB</name>
<dbReference type="VEuPathDB" id="FungiDB:BO78DRAFT_220418"/>
<protein>
    <submittedName>
        <fullName evidence="2">Uncharacterized protein</fullName>
    </submittedName>
</protein>
<organism evidence="2 3">
    <name type="scientific">Aspergillus sclerotiicarbonarius (strain CBS 121057 / IBT 28362)</name>
    <dbReference type="NCBI Taxonomy" id="1448318"/>
    <lineage>
        <taxon>Eukaryota</taxon>
        <taxon>Fungi</taxon>
        <taxon>Dikarya</taxon>
        <taxon>Ascomycota</taxon>
        <taxon>Pezizomycotina</taxon>
        <taxon>Eurotiomycetes</taxon>
        <taxon>Eurotiomycetidae</taxon>
        <taxon>Eurotiales</taxon>
        <taxon>Aspergillaceae</taxon>
        <taxon>Aspergillus</taxon>
        <taxon>Aspergillus subgen. Circumdati</taxon>
    </lineage>
</organism>
<keyword evidence="3" id="KW-1185">Reference proteome</keyword>
<reference evidence="2 3" key="1">
    <citation type="submission" date="2018-02" db="EMBL/GenBank/DDBJ databases">
        <title>The genomes of Aspergillus section Nigri reveals drivers in fungal speciation.</title>
        <authorList>
            <consortium name="DOE Joint Genome Institute"/>
            <person name="Vesth T.C."/>
            <person name="Nybo J."/>
            <person name="Theobald S."/>
            <person name="Brandl J."/>
            <person name="Frisvad J.C."/>
            <person name="Nielsen K.F."/>
            <person name="Lyhne E.K."/>
            <person name="Kogle M.E."/>
            <person name="Kuo A."/>
            <person name="Riley R."/>
            <person name="Clum A."/>
            <person name="Nolan M."/>
            <person name="Lipzen A."/>
            <person name="Salamov A."/>
            <person name="Henrissat B."/>
            <person name="Wiebenga A."/>
            <person name="De vries R.P."/>
            <person name="Grigoriev I.V."/>
            <person name="Mortensen U.H."/>
            <person name="Andersen M.R."/>
            <person name="Baker S.E."/>
        </authorList>
    </citation>
    <scope>NUCLEOTIDE SEQUENCE [LARGE SCALE GENOMIC DNA]</scope>
    <source>
        <strain evidence="2 3">CBS 121057</strain>
    </source>
</reference>
<evidence type="ECO:0000313" key="2">
    <source>
        <dbReference type="EMBL" id="PYI10418.1"/>
    </source>
</evidence>
<accession>A0A319ETA9</accession>
<proteinExistence type="predicted"/>
<dbReference type="AlphaFoldDB" id="A0A319ETA9"/>
<keyword evidence="1" id="KW-0812">Transmembrane</keyword>
<keyword evidence="1" id="KW-1133">Transmembrane helix</keyword>
<keyword evidence="1" id="KW-0472">Membrane</keyword>
<gene>
    <name evidence="2" type="ORF">BO78DRAFT_220418</name>
</gene>